<name>A0A1B8GC18_9PEZI</name>
<dbReference type="GeneID" id="28842124"/>
<dbReference type="RefSeq" id="XP_059319412.1">
    <property type="nucleotide sequence ID" value="XM_059464002.1"/>
</dbReference>
<gene>
    <name evidence="2" type="ORF">VE01_08738</name>
</gene>
<keyword evidence="3" id="KW-1185">Reference proteome</keyword>
<reference evidence="3" key="2">
    <citation type="journal article" date="2018" name="Nat. Commun.">
        <title>Extreme sensitivity to ultraviolet light in the fungal pathogen causing white-nose syndrome of bats.</title>
        <authorList>
            <person name="Palmer J.M."/>
            <person name="Drees K.P."/>
            <person name="Foster J.T."/>
            <person name="Lindner D.L."/>
        </authorList>
    </citation>
    <scope>NUCLEOTIDE SEQUENCE [LARGE SCALE GENOMIC DNA]</scope>
    <source>
        <strain evidence="3">UAMH 10579</strain>
    </source>
</reference>
<accession>A0A1B8GC18</accession>
<dbReference type="STRING" id="342668.A0A1B8GC18"/>
<dbReference type="AlphaFoldDB" id="A0A1B8GC18"/>
<feature type="region of interest" description="Disordered" evidence="1">
    <location>
        <begin position="174"/>
        <end position="194"/>
    </location>
</feature>
<feature type="compositionally biased region" description="Polar residues" evidence="1">
    <location>
        <begin position="179"/>
        <end position="194"/>
    </location>
</feature>
<protein>
    <submittedName>
        <fullName evidence="2">Uncharacterized protein</fullName>
    </submittedName>
</protein>
<evidence type="ECO:0000313" key="3">
    <source>
        <dbReference type="Proteomes" id="UP000091956"/>
    </source>
</evidence>
<evidence type="ECO:0000256" key="1">
    <source>
        <dbReference type="SAM" id="MobiDB-lite"/>
    </source>
</evidence>
<evidence type="ECO:0000313" key="2">
    <source>
        <dbReference type="EMBL" id="OBT93388.2"/>
    </source>
</evidence>
<dbReference type="Proteomes" id="UP000091956">
    <property type="component" value="Unassembled WGS sequence"/>
</dbReference>
<reference evidence="2 3" key="1">
    <citation type="submission" date="2016-03" db="EMBL/GenBank/DDBJ databases">
        <title>Comparative genomics of Pseudogymnoascus destructans, the fungus causing white-nose syndrome of bats.</title>
        <authorList>
            <person name="Palmer J.M."/>
            <person name="Drees K.P."/>
            <person name="Foster J.T."/>
            <person name="Lindner D.L."/>
        </authorList>
    </citation>
    <scope>NUCLEOTIDE SEQUENCE [LARGE SCALE GENOMIC DNA]</scope>
    <source>
        <strain evidence="2 3">UAMH 10579</strain>
    </source>
</reference>
<sequence>MKGICKQLVAGLLLRPKYLQSVPRVTLISKQYYGSAERPSRLVKSEKSWRKQFSITTGSPASLKPNDILSKIKEVQSSFDSEQYTDLLANTEKTVVILSTPSFSTWLENGPFIPNLLQTIFPAAPDATEVETILGVVDGLAPPNISDLESDRITPTEGFGISIILSKPGEYQGERRLKQSSVDSRSNPTDSSSITVRIHDPTVVEPTKTAQTQKHSDITMPLANTTFRNGRTSTLLEVRWKRSSPESQYEQTGSSELESLTISDTFSGKLFENSTSIPLEPITETRHVASGLGNIVRTLTDASGKEIPASSELEASVVSYLSSRGLPEQTVGVWALVFPGEVYESDLGKWAKDYPTRVWDAIRNGASLHRVVSGGGGWGIKAGLLSLDPETQFGSGEARYDFSQPGSALDSDAEQTRALGQIAKAGTYIQFLIAHQQLDQIAGAIPPLNKAEQLEPRKVDSTTPSILLGCIPSTIDDIPLPPLEMSGDEARKGLAVAYNQLSILSEKGLYLRREDAEQTNIPAHFTRVDIPGGAIRGQMGQEAES</sequence>
<dbReference type="EMBL" id="KV460254">
    <property type="protein sequence ID" value="OBT93388.2"/>
    <property type="molecule type" value="Genomic_DNA"/>
</dbReference>
<organism evidence="2 3">
    <name type="scientific">Pseudogymnoascus verrucosus</name>
    <dbReference type="NCBI Taxonomy" id="342668"/>
    <lineage>
        <taxon>Eukaryota</taxon>
        <taxon>Fungi</taxon>
        <taxon>Dikarya</taxon>
        <taxon>Ascomycota</taxon>
        <taxon>Pezizomycotina</taxon>
        <taxon>Leotiomycetes</taxon>
        <taxon>Thelebolales</taxon>
        <taxon>Thelebolaceae</taxon>
        <taxon>Pseudogymnoascus</taxon>
    </lineage>
</organism>
<proteinExistence type="predicted"/>